<evidence type="ECO:0000313" key="3">
    <source>
        <dbReference type="Proteomes" id="UP000232323"/>
    </source>
</evidence>
<proteinExistence type="predicted"/>
<dbReference type="GO" id="GO:0035770">
    <property type="term" value="C:ribonucleoprotein granule"/>
    <property type="evidence" value="ECO:0007669"/>
    <property type="project" value="TreeGrafter"/>
</dbReference>
<evidence type="ECO:0000256" key="1">
    <source>
        <dbReference type="SAM" id="MobiDB-lite"/>
    </source>
</evidence>
<dbReference type="GO" id="GO:0009507">
    <property type="term" value="C:chloroplast"/>
    <property type="evidence" value="ECO:0007669"/>
    <property type="project" value="GOC"/>
</dbReference>
<evidence type="ECO:0000313" key="2">
    <source>
        <dbReference type="EMBL" id="GAX74120.1"/>
    </source>
</evidence>
<dbReference type="AlphaFoldDB" id="A0A250WU80"/>
<accession>A0A250WU80</accession>
<comment type="caution">
    <text evidence="2">The sequence shown here is derived from an EMBL/GenBank/DDBJ whole genome shotgun (WGS) entry which is preliminary data.</text>
</comment>
<organism evidence="2 3">
    <name type="scientific">Chlamydomonas eustigma</name>
    <dbReference type="NCBI Taxonomy" id="1157962"/>
    <lineage>
        <taxon>Eukaryota</taxon>
        <taxon>Viridiplantae</taxon>
        <taxon>Chlorophyta</taxon>
        <taxon>core chlorophytes</taxon>
        <taxon>Chlorophyceae</taxon>
        <taxon>CS clade</taxon>
        <taxon>Chlamydomonadales</taxon>
        <taxon>Chlamydomonadaceae</taxon>
        <taxon>Chlamydomonas</taxon>
    </lineage>
</organism>
<dbReference type="OrthoDB" id="10680119at2759"/>
<keyword evidence="3" id="KW-1185">Reference proteome</keyword>
<sequence>MYQELESQKGLKTHPSLQTESVVVALSRMAHLHRKSAAGAKQPASLGNQIKHERTVDSAFITELLGILLNASLSCLKFMTWSQLSKVLWSLAVLRHHPGEQWVEAAMTRCSRDLGFSQVGIGPLAVSLWAMAKLGIRPKRKWLMRCRKALLLKWRLYPARPLCLSLWAIARMGHQPPVDWLQRTIWHVLLHMVLYPTPEVWRNKTSPVLSIAPDQHHLTSSQMSDGPGALPDGDVRGPAKSSSIMALMATLQRNHSQGGYRLYRYVGLNPTAAHAAEAIQTLLPAGAASFEGISGDWYRELQYRALPHLRYGGITGQQYTMVLHSLSCLMYKPSDKWMGAFYGGSGALMARQGLLDMLSLKMHQVERRPVAKRRAKPVGYTWRSTVSYAAAGKQRVYRKAPLRKVFRDASEERLHWQNVLGLIHTAIKRRRQQKLPGSQKKETSLATNSSLHHDDNPSMTVSSSSKAQGIKGRQAGSIHPPPSSPSSRPSLHSEGSFLHGASADDPSTPAPTLLGPKDLACLLWCLARIQEVPPTWWVRLYEALLLYRLSSLSVQEMVTILYGYGALRRRPPRLLLRNLLQLTQTRWKHLGTRGAANVLVALARLKMPPHRGWVYGLLKQSLFPDASKVAKRLSQQEKVQQSGVKQCLMRTDAEMEDGCVVDLTFEGASRLLWALGTLDIDPGEKIVEVLTRKVHETGGMLLQEIMRKRENLHLQISRTEDLISTLLEEGGLLQEEMQEPLSEEEIWNLQLLKHAFWGISKLGYEAQL</sequence>
<feature type="region of interest" description="Disordered" evidence="1">
    <location>
        <begin position="430"/>
        <end position="510"/>
    </location>
</feature>
<reference evidence="2 3" key="1">
    <citation type="submission" date="2017-08" db="EMBL/GenBank/DDBJ databases">
        <title>Acidophilic green algal genome provides insights into adaptation to an acidic environment.</title>
        <authorList>
            <person name="Hirooka S."/>
            <person name="Hirose Y."/>
            <person name="Kanesaki Y."/>
            <person name="Higuchi S."/>
            <person name="Fujiwara T."/>
            <person name="Onuma R."/>
            <person name="Era A."/>
            <person name="Ohbayashi R."/>
            <person name="Uzuka A."/>
            <person name="Nozaki H."/>
            <person name="Yoshikawa H."/>
            <person name="Miyagishima S.Y."/>
        </authorList>
    </citation>
    <scope>NUCLEOTIDE SEQUENCE [LARGE SCALE GENOMIC DNA]</scope>
    <source>
        <strain evidence="2 3">NIES-2499</strain>
    </source>
</reference>
<dbReference type="PANTHER" id="PTHR21228:SF40">
    <property type="entry name" value="LD45607P"/>
    <property type="match status" value="1"/>
</dbReference>
<dbReference type="Proteomes" id="UP000232323">
    <property type="component" value="Unassembled WGS sequence"/>
</dbReference>
<dbReference type="PANTHER" id="PTHR21228">
    <property type="entry name" value="FAST LEU-RICH DOMAIN-CONTAINING"/>
    <property type="match status" value="1"/>
</dbReference>
<name>A0A250WU80_9CHLO</name>
<dbReference type="EMBL" id="BEGY01000006">
    <property type="protein sequence ID" value="GAX74120.1"/>
    <property type="molecule type" value="Genomic_DNA"/>
</dbReference>
<dbReference type="GO" id="GO:0000963">
    <property type="term" value="P:mitochondrial RNA processing"/>
    <property type="evidence" value="ECO:0007669"/>
    <property type="project" value="TreeGrafter"/>
</dbReference>
<gene>
    <name evidence="2" type="ORF">CEUSTIGMA_g1569.t1</name>
</gene>
<feature type="compositionally biased region" description="Polar residues" evidence="1">
    <location>
        <begin position="457"/>
        <end position="467"/>
    </location>
</feature>
<dbReference type="GO" id="GO:0005759">
    <property type="term" value="C:mitochondrial matrix"/>
    <property type="evidence" value="ECO:0007669"/>
    <property type="project" value="TreeGrafter"/>
</dbReference>
<dbReference type="InterPro" id="IPR050870">
    <property type="entry name" value="FAST_kinase"/>
</dbReference>
<dbReference type="GO" id="GO:0003723">
    <property type="term" value="F:RNA binding"/>
    <property type="evidence" value="ECO:0007669"/>
    <property type="project" value="TreeGrafter"/>
</dbReference>
<protein>
    <submittedName>
        <fullName evidence="2">Uncharacterized protein</fullName>
    </submittedName>
</protein>
<dbReference type="GO" id="GO:1901259">
    <property type="term" value="P:chloroplast rRNA processing"/>
    <property type="evidence" value="ECO:0007669"/>
    <property type="project" value="TreeGrafter"/>
</dbReference>
<dbReference type="GO" id="GO:0044528">
    <property type="term" value="P:regulation of mitochondrial mRNA stability"/>
    <property type="evidence" value="ECO:0007669"/>
    <property type="project" value="TreeGrafter"/>
</dbReference>